<keyword evidence="1" id="KW-0175">Coiled coil</keyword>
<evidence type="ECO:0000313" key="3">
    <source>
        <dbReference type="Proteomes" id="UP000075243"/>
    </source>
</evidence>
<gene>
    <name evidence="2" type="ORF">KK1_002798</name>
</gene>
<dbReference type="GO" id="GO:0030870">
    <property type="term" value="C:Mre11 complex"/>
    <property type="evidence" value="ECO:0007669"/>
    <property type="project" value="TreeGrafter"/>
</dbReference>
<keyword evidence="3" id="KW-1185">Reference proteome</keyword>
<name>A0A151SP11_CAJCA</name>
<dbReference type="GO" id="GO:0070192">
    <property type="term" value="P:chromosome organization involved in meiotic cell cycle"/>
    <property type="evidence" value="ECO:0007669"/>
    <property type="project" value="TreeGrafter"/>
</dbReference>
<dbReference type="GO" id="GO:0007004">
    <property type="term" value="P:telomere maintenance via telomerase"/>
    <property type="evidence" value="ECO:0007669"/>
    <property type="project" value="TreeGrafter"/>
</dbReference>
<dbReference type="Gramene" id="C.cajan_02733.t">
    <property type="protein sequence ID" value="C.cajan_02733.t"/>
    <property type="gene ID" value="C.cajan_02733"/>
</dbReference>
<dbReference type="GO" id="GO:0003691">
    <property type="term" value="F:double-stranded telomeric DNA binding"/>
    <property type="evidence" value="ECO:0007669"/>
    <property type="project" value="TreeGrafter"/>
</dbReference>
<accession>A0A151SP11</accession>
<dbReference type="Proteomes" id="UP000075243">
    <property type="component" value="Chromosome 11"/>
</dbReference>
<dbReference type="PANTHER" id="PTHR18867">
    <property type="entry name" value="RAD50"/>
    <property type="match status" value="1"/>
</dbReference>
<evidence type="ECO:0000256" key="1">
    <source>
        <dbReference type="SAM" id="Coils"/>
    </source>
</evidence>
<dbReference type="GO" id="GO:0000794">
    <property type="term" value="C:condensed nuclear chromosome"/>
    <property type="evidence" value="ECO:0007669"/>
    <property type="project" value="TreeGrafter"/>
</dbReference>
<dbReference type="PANTHER" id="PTHR18867:SF12">
    <property type="entry name" value="DNA REPAIR PROTEIN RAD50"/>
    <property type="match status" value="1"/>
</dbReference>
<sequence>ELQAHLSLKNERDSSIHSIFARYNLGSLPIDEFVLNLTNRVKLRLADLEKDLGDEKKANDNELNMAWDCYMNAYDRWKDTEAEKKAKTEIKSGILKRIEEKKNELDISKLEIPNFNFSRINKRERKLGKKVEAKEKELDEILNKPTKHNSQNRISIIDQKILDFKRDKEIASIDSEARVKISHTKAELENQKKKHKKIIDDKKDKIRKVLGGRVPLDKDVKKKFTRALRAVGVKFDDLNVKYREAEKKVDVLQMKIQEVNSNLYKHKKDLKSNMILFITYGKCLILLKGLKELSMFVLAVSAPTLQKKMTILSRRLKRQDAASAVEHMKVLDVEYSNAESHYQQLDKLRLVYEDYIKLGKETIPNAEKELQQLKEEMDDKSQALDDQLAEALGSLSEEKDKLLADHNKLKIRLSRKYENLAEQKRTYKHEADAIFKMNSKYSELKKRDMLKELQEKKSLSESQLKICDEENIIDNHTSMLASMSNSAKCHGTMSVYQSNISKNTVDLMQDQYKDIDKRYSDQFLQLKTTEMSNRDLHKYYNAFDK</sequence>
<evidence type="ECO:0000313" key="2">
    <source>
        <dbReference type="EMBL" id="KYP56557.1"/>
    </source>
</evidence>
<protein>
    <submittedName>
        <fullName evidence="2">DNA repair protein RAD50</fullName>
    </submittedName>
</protein>
<feature type="coiled-coil region" evidence="1">
    <location>
        <begin position="356"/>
        <end position="470"/>
    </location>
</feature>
<dbReference type="EMBL" id="CM003613">
    <property type="protein sequence ID" value="KYP56557.1"/>
    <property type="molecule type" value="Genomic_DNA"/>
</dbReference>
<proteinExistence type="predicted"/>
<feature type="non-terminal residue" evidence="2">
    <location>
        <position position="1"/>
    </location>
</feature>
<dbReference type="STRING" id="3821.A0A151SP11"/>
<organism evidence="2 3">
    <name type="scientific">Cajanus cajan</name>
    <name type="common">Pigeon pea</name>
    <name type="synonym">Cajanus indicus</name>
    <dbReference type="NCBI Taxonomy" id="3821"/>
    <lineage>
        <taxon>Eukaryota</taxon>
        <taxon>Viridiplantae</taxon>
        <taxon>Streptophyta</taxon>
        <taxon>Embryophyta</taxon>
        <taxon>Tracheophyta</taxon>
        <taxon>Spermatophyta</taxon>
        <taxon>Magnoliopsida</taxon>
        <taxon>eudicotyledons</taxon>
        <taxon>Gunneridae</taxon>
        <taxon>Pentapetalae</taxon>
        <taxon>rosids</taxon>
        <taxon>fabids</taxon>
        <taxon>Fabales</taxon>
        <taxon>Fabaceae</taxon>
        <taxon>Papilionoideae</taxon>
        <taxon>50 kb inversion clade</taxon>
        <taxon>NPAAA clade</taxon>
        <taxon>indigoferoid/millettioid clade</taxon>
        <taxon>Phaseoleae</taxon>
        <taxon>Cajanus</taxon>
    </lineage>
</organism>
<dbReference type="GO" id="GO:0051880">
    <property type="term" value="F:G-quadruplex DNA binding"/>
    <property type="evidence" value="ECO:0007669"/>
    <property type="project" value="TreeGrafter"/>
</dbReference>
<dbReference type="GO" id="GO:0000722">
    <property type="term" value="P:telomere maintenance via recombination"/>
    <property type="evidence" value="ECO:0007669"/>
    <property type="project" value="TreeGrafter"/>
</dbReference>
<reference evidence="2 3" key="1">
    <citation type="journal article" date="2012" name="Nat. Biotechnol.">
        <title>Draft genome sequence of pigeonpea (Cajanus cajan), an orphan legume crop of resource-poor farmers.</title>
        <authorList>
            <person name="Varshney R.K."/>
            <person name="Chen W."/>
            <person name="Li Y."/>
            <person name="Bharti A.K."/>
            <person name="Saxena R.K."/>
            <person name="Schlueter J.A."/>
            <person name="Donoghue M.T."/>
            <person name="Azam S."/>
            <person name="Fan G."/>
            <person name="Whaley A.M."/>
            <person name="Farmer A.D."/>
            <person name="Sheridan J."/>
            <person name="Iwata A."/>
            <person name="Tuteja R."/>
            <person name="Penmetsa R.V."/>
            <person name="Wu W."/>
            <person name="Upadhyaya H.D."/>
            <person name="Yang S.P."/>
            <person name="Shah T."/>
            <person name="Saxena K.B."/>
            <person name="Michael T."/>
            <person name="McCombie W.R."/>
            <person name="Yang B."/>
            <person name="Zhang G."/>
            <person name="Yang H."/>
            <person name="Wang J."/>
            <person name="Spillane C."/>
            <person name="Cook D.R."/>
            <person name="May G.D."/>
            <person name="Xu X."/>
            <person name="Jackson S.A."/>
        </authorList>
    </citation>
    <scope>NUCLEOTIDE SEQUENCE [LARGE SCALE GENOMIC DNA]</scope>
    <source>
        <strain evidence="3">cv. Asha</strain>
    </source>
</reference>
<dbReference type="GO" id="GO:0043047">
    <property type="term" value="F:single-stranded telomeric DNA binding"/>
    <property type="evidence" value="ECO:0007669"/>
    <property type="project" value="TreeGrafter"/>
</dbReference>
<dbReference type="AlphaFoldDB" id="A0A151SP11"/>
<feature type="coiled-coil region" evidence="1">
    <location>
        <begin position="235"/>
        <end position="262"/>
    </location>
</feature>
<dbReference type="GO" id="GO:0006302">
    <property type="term" value="P:double-strand break repair"/>
    <property type="evidence" value="ECO:0007669"/>
    <property type="project" value="TreeGrafter"/>
</dbReference>